<reference evidence="1 2" key="1">
    <citation type="submission" date="2015-04" db="EMBL/GenBank/DDBJ databases">
        <authorList>
            <person name="Syromyatnikov M.Y."/>
            <person name="Popov V.N."/>
        </authorList>
    </citation>
    <scope>NUCLEOTIDE SEQUENCE [LARGE SCALE GENOMIC DNA]</scope>
</reference>
<proteinExistence type="predicted"/>
<name>A0A1J1HN95_9DIPT</name>
<organism evidence="1 2">
    <name type="scientific">Clunio marinus</name>
    <dbReference type="NCBI Taxonomy" id="568069"/>
    <lineage>
        <taxon>Eukaryota</taxon>
        <taxon>Metazoa</taxon>
        <taxon>Ecdysozoa</taxon>
        <taxon>Arthropoda</taxon>
        <taxon>Hexapoda</taxon>
        <taxon>Insecta</taxon>
        <taxon>Pterygota</taxon>
        <taxon>Neoptera</taxon>
        <taxon>Endopterygota</taxon>
        <taxon>Diptera</taxon>
        <taxon>Nematocera</taxon>
        <taxon>Chironomoidea</taxon>
        <taxon>Chironomidae</taxon>
        <taxon>Clunio</taxon>
    </lineage>
</organism>
<protein>
    <submittedName>
        <fullName evidence="1">CLUMA_CG003176, isoform A</fullName>
    </submittedName>
</protein>
<dbReference type="Proteomes" id="UP000183832">
    <property type="component" value="Unassembled WGS sequence"/>
</dbReference>
<dbReference type="EMBL" id="CVRI01000012">
    <property type="protein sequence ID" value="CRK89427.1"/>
    <property type="molecule type" value="Genomic_DNA"/>
</dbReference>
<gene>
    <name evidence="1" type="ORF">CLUMA_CG003176</name>
</gene>
<sequence>MSKKKKMEAKGLSSFNCHEKQFKPQQMFTTNPTFPFFHLKRNKQCEVLKQNENINKFSQPSEKASDSNEVTYLWIHIQNRTNYKGVGDEGGGLMKYHHKSQLVLFASSSVISRDITSCTKSQNLCTHRVFKAPHSKYMRTFQCFIDPLFSSQITYQQHQPN</sequence>
<accession>A0A1J1HN95</accession>
<evidence type="ECO:0000313" key="1">
    <source>
        <dbReference type="EMBL" id="CRK89427.1"/>
    </source>
</evidence>
<evidence type="ECO:0000313" key="2">
    <source>
        <dbReference type="Proteomes" id="UP000183832"/>
    </source>
</evidence>
<keyword evidence="2" id="KW-1185">Reference proteome</keyword>
<dbReference type="AlphaFoldDB" id="A0A1J1HN95"/>